<dbReference type="KEGG" id="mlr:MELLADRAFT_67584"/>
<dbReference type="GO" id="GO:0034506">
    <property type="term" value="C:chromosome, centromeric core domain"/>
    <property type="evidence" value="ECO:0007669"/>
    <property type="project" value="TreeGrafter"/>
</dbReference>
<dbReference type="GO" id="GO:0072686">
    <property type="term" value="C:mitotic spindle"/>
    <property type="evidence" value="ECO:0007669"/>
    <property type="project" value="TreeGrafter"/>
</dbReference>
<dbReference type="GO" id="GO:1990644">
    <property type="term" value="F:microtubule site clamp"/>
    <property type="evidence" value="ECO:0007669"/>
    <property type="project" value="TreeGrafter"/>
</dbReference>
<dbReference type="InParanoid" id="F4S3N8"/>
<evidence type="ECO:0000313" key="4">
    <source>
        <dbReference type="EMBL" id="EGG00762.1"/>
    </source>
</evidence>
<dbReference type="PANTHER" id="PTHR28006">
    <property type="entry name" value="MONOPOLIN COMPLEX SUBUNIT CSM1"/>
    <property type="match status" value="1"/>
</dbReference>
<keyword evidence="5" id="KW-1185">Reference proteome</keyword>
<dbReference type="HOGENOM" id="CLU_552167_0_0_1"/>
<name>F4S3N8_MELLP</name>
<dbReference type="GO" id="GO:0051315">
    <property type="term" value="P:attachment of mitotic spindle microtubules to kinetochore"/>
    <property type="evidence" value="ECO:0007669"/>
    <property type="project" value="TreeGrafter"/>
</dbReference>
<dbReference type="Pfam" id="PF12539">
    <property type="entry name" value="Csm1"/>
    <property type="match status" value="1"/>
</dbReference>
<dbReference type="Gene3D" id="3.90.1150.80">
    <property type="match status" value="1"/>
</dbReference>
<evidence type="ECO:0000259" key="3">
    <source>
        <dbReference type="Pfam" id="PF12539"/>
    </source>
</evidence>
<dbReference type="RefSeq" id="XP_007416033.1">
    <property type="nucleotide sequence ID" value="XM_007415971.1"/>
</dbReference>
<dbReference type="CDD" id="cd23787">
    <property type="entry name" value="RWD_CSM1"/>
    <property type="match status" value="1"/>
</dbReference>
<dbReference type="GeneID" id="18930850"/>
<feature type="compositionally biased region" description="Basic and acidic residues" evidence="2">
    <location>
        <begin position="301"/>
        <end position="320"/>
    </location>
</feature>
<organism evidence="5">
    <name type="scientific">Melampsora larici-populina (strain 98AG31 / pathotype 3-4-7)</name>
    <name type="common">Poplar leaf rust fungus</name>
    <dbReference type="NCBI Taxonomy" id="747676"/>
    <lineage>
        <taxon>Eukaryota</taxon>
        <taxon>Fungi</taxon>
        <taxon>Dikarya</taxon>
        <taxon>Basidiomycota</taxon>
        <taxon>Pucciniomycotina</taxon>
        <taxon>Pucciniomycetes</taxon>
        <taxon>Pucciniales</taxon>
        <taxon>Melampsoraceae</taxon>
        <taxon>Melampsora</taxon>
    </lineage>
</organism>
<protein>
    <recommendedName>
        <fullName evidence="3">Monopolin complex subunit Csm1/Pcs1 C-terminal domain-containing protein</fullName>
    </recommendedName>
</protein>
<evidence type="ECO:0000256" key="1">
    <source>
        <dbReference type="SAM" id="Coils"/>
    </source>
</evidence>
<proteinExistence type="predicted"/>
<feature type="domain" description="Monopolin complex subunit Csm1/Pcs1 C-terminal" evidence="3">
    <location>
        <begin position="397"/>
        <end position="473"/>
    </location>
</feature>
<dbReference type="GO" id="GO:0033551">
    <property type="term" value="C:monopolin complex"/>
    <property type="evidence" value="ECO:0007669"/>
    <property type="project" value="InterPro"/>
</dbReference>
<dbReference type="InterPro" id="IPR038608">
    <property type="entry name" value="Csm1/Pcs1_C_sf"/>
</dbReference>
<dbReference type="Proteomes" id="UP000001072">
    <property type="component" value="Unassembled WGS sequence"/>
</dbReference>
<evidence type="ECO:0000313" key="5">
    <source>
        <dbReference type="Proteomes" id="UP000001072"/>
    </source>
</evidence>
<dbReference type="EMBL" id="GL883144">
    <property type="protein sequence ID" value="EGG00762.1"/>
    <property type="molecule type" value="Genomic_DNA"/>
</dbReference>
<dbReference type="GO" id="GO:0005730">
    <property type="term" value="C:nucleolus"/>
    <property type="evidence" value="ECO:0007669"/>
    <property type="project" value="TreeGrafter"/>
</dbReference>
<dbReference type="OrthoDB" id="2431049at2759"/>
<dbReference type="InterPro" id="IPR040349">
    <property type="entry name" value="Csm1/Pcs1"/>
</dbReference>
<keyword evidence="1" id="KW-0175">Coiled coil</keyword>
<dbReference type="eggNOG" id="ENOG502RSCV">
    <property type="taxonomic scope" value="Eukaryota"/>
</dbReference>
<feature type="compositionally biased region" description="Polar residues" evidence="2">
    <location>
        <begin position="369"/>
        <end position="383"/>
    </location>
</feature>
<feature type="coiled-coil region" evidence="1">
    <location>
        <begin position="171"/>
        <end position="218"/>
    </location>
</feature>
<dbReference type="InterPro" id="IPR020981">
    <property type="entry name" value="Csm1/Pcs1_C"/>
</dbReference>
<gene>
    <name evidence="4" type="ORF">MELLADRAFT_67584</name>
</gene>
<feature type="region of interest" description="Disordered" evidence="2">
    <location>
        <begin position="286"/>
        <end position="320"/>
    </location>
</feature>
<feature type="region of interest" description="Disordered" evidence="2">
    <location>
        <begin position="357"/>
        <end position="383"/>
    </location>
</feature>
<dbReference type="VEuPathDB" id="FungiDB:MELLADRAFT_67584"/>
<accession>F4S3N8</accession>
<feature type="region of interest" description="Disordered" evidence="2">
    <location>
        <begin position="57"/>
        <end position="103"/>
    </location>
</feature>
<dbReference type="PANTHER" id="PTHR28006:SF1">
    <property type="entry name" value="MONOPOLIN COMPLEX SUBUNIT CSM1"/>
    <property type="match status" value="1"/>
</dbReference>
<reference evidence="5" key="1">
    <citation type="journal article" date="2011" name="Proc. Natl. Acad. Sci. U.S.A.">
        <title>Obligate biotrophy features unraveled by the genomic analysis of rust fungi.</title>
        <authorList>
            <person name="Duplessis S."/>
            <person name="Cuomo C.A."/>
            <person name="Lin Y.-C."/>
            <person name="Aerts A."/>
            <person name="Tisserant E."/>
            <person name="Veneault-Fourrey C."/>
            <person name="Joly D.L."/>
            <person name="Hacquard S."/>
            <person name="Amselem J."/>
            <person name="Cantarel B.L."/>
            <person name="Chiu R."/>
            <person name="Coutinho P.M."/>
            <person name="Feau N."/>
            <person name="Field M."/>
            <person name="Frey P."/>
            <person name="Gelhaye E."/>
            <person name="Goldberg J."/>
            <person name="Grabherr M.G."/>
            <person name="Kodira C.D."/>
            <person name="Kohler A."/>
            <person name="Kuees U."/>
            <person name="Lindquist E.A."/>
            <person name="Lucas S.M."/>
            <person name="Mago R."/>
            <person name="Mauceli E."/>
            <person name="Morin E."/>
            <person name="Murat C."/>
            <person name="Pangilinan J.L."/>
            <person name="Park R."/>
            <person name="Pearson M."/>
            <person name="Quesneville H."/>
            <person name="Rouhier N."/>
            <person name="Sakthikumar S."/>
            <person name="Salamov A.A."/>
            <person name="Schmutz J."/>
            <person name="Selles B."/>
            <person name="Shapiro H."/>
            <person name="Tanguay P."/>
            <person name="Tuskan G.A."/>
            <person name="Henrissat B."/>
            <person name="Van de Peer Y."/>
            <person name="Rouze P."/>
            <person name="Ellis J.G."/>
            <person name="Dodds P.N."/>
            <person name="Schein J.E."/>
            <person name="Zhong S."/>
            <person name="Hamelin R.C."/>
            <person name="Grigoriev I.V."/>
            <person name="Szabo L.J."/>
            <person name="Martin F."/>
        </authorList>
    </citation>
    <scope>NUCLEOTIDE SEQUENCE [LARGE SCALE GENOMIC DNA]</scope>
    <source>
        <strain evidence="5">98AG31 / pathotype 3-4-7</strain>
    </source>
</reference>
<dbReference type="AlphaFoldDB" id="F4S3N8"/>
<dbReference type="GO" id="GO:0045144">
    <property type="term" value="P:meiotic sister chromatid segregation"/>
    <property type="evidence" value="ECO:0007669"/>
    <property type="project" value="TreeGrafter"/>
</dbReference>
<evidence type="ECO:0000256" key="2">
    <source>
        <dbReference type="SAM" id="MobiDB-lite"/>
    </source>
</evidence>
<sequence length="494" mass="55128">MPAAKKGTTIKVKVKGRPPRAALKPLNAADEEFRKLNHTVSFNSLDDLILQKPHQVTKENHVSNKAGKRVQCGNSSEVETTAGKARAKKPRHQSSLTPLSDEAMSSEHLKPMNIGGGSQCDGNHHPRPATAELSQKVSRLLSQEPASGPVGLTYQPYNLKLDLAPPEHQIVAVKDKEIAILEEKLKRLQKDVTQLRDANEAKDKLFDEYRQVRETEAEVQLKRYKAQVDVTLAAKAKITALQEAELTKSHRAVSDLHLKLTSISNGEADRIRERLEDEKQDLLRTNEELRSNYDTQRRRRKDVERELKHARSAAREEVQDRLKELETEQETLRKELAAETENSKNLIAQLNQVRSVNGQSGRVGGPTTGHASTNVSTSRATSSNGDLVDELKARLAIIGDFTGFTILGGGKDAKGKMYDCIVTDLKGRGYAISFKLQFHTDGTCSFDPFLDEKRDAKTMAILPDSFKHYIRFDEDAGAFFYRTLFEAFNSSSTS</sequence>